<dbReference type="RefSeq" id="XP_060432566.1">
    <property type="nucleotide sequence ID" value="XM_060566838.1"/>
</dbReference>
<feature type="compositionally biased region" description="Low complexity" evidence="1">
    <location>
        <begin position="74"/>
        <end position="89"/>
    </location>
</feature>
<name>A0AAJ0EYQ1_9PEZI</name>
<evidence type="ECO:0000256" key="1">
    <source>
        <dbReference type="SAM" id="MobiDB-lite"/>
    </source>
</evidence>
<sequence>MHAVRPPEQSGHRKCEDPPKRLASALTFLSAHWYSNKSSSIIHLSVLHTPRQREVSDDQNTHPIKIPSTKHAAPSRASQSHQPHHPSSSRAYPSILLIEYLTQDKQTWDLRDSSETRYLARTGASRCSSVIITLILLVRHCGIKWSTNWSVQPNHTDQQRAVFHRLGGDEEPSYMGSWQMPGPQADCCCQLHQAGVHRV</sequence>
<evidence type="ECO:0000313" key="2">
    <source>
        <dbReference type="EMBL" id="KAK1688871.1"/>
    </source>
</evidence>
<protein>
    <submittedName>
        <fullName evidence="2">Uncharacterized protein</fullName>
    </submittedName>
</protein>
<reference evidence="2" key="1">
    <citation type="submission" date="2021-06" db="EMBL/GenBank/DDBJ databases">
        <title>Comparative genomics, transcriptomics and evolutionary studies reveal genomic signatures of adaptation to plant cell wall in hemibiotrophic fungi.</title>
        <authorList>
            <consortium name="DOE Joint Genome Institute"/>
            <person name="Baroncelli R."/>
            <person name="Diaz J.F."/>
            <person name="Benocci T."/>
            <person name="Peng M."/>
            <person name="Battaglia E."/>
            <person name="Haridas S."/>
            <person name="Andreopoulos W."/>
            <person name="Labutti K."/>
            <person name="Pangilinan J."/>
            <person name="Floch G.L."/>
            <person name="Makela M.R."/>
            <person name="Henrissat B."/>
            <person name="Grigoriev I.V."/>
            <person name="Crouch J.A."/>
            <person name="De Vries R.P."/>
            <person name="Sukno S.A."/>
            <person name="Thon M.R."/>
        </authorList>
    </citation>
    <scope>NUCLEOTIDE SEQUENCE</scope>
    <source>
        <strain evidence="2">CBS 193.32</strain>
    </source>
</reference>
<dbReference type="EMBL" id="JAHMHR010000010">
    <property type="protein sequence ID" value="KAK1688871.1"/>
    <property type="molecule type" value="Genomic_DNA"/>
</dbReference>
<proteinExistence type="predicted"/>
<dbReference type="AlphaFoldDB" id="A0AAJ0EYQ1"/>
<evidence type="ECO:0000313" key="3">
    <source>
        <dbReference type="Proteomes" id="UP001224890"/>
    </source>
</evidence>
<dbReference type="Proteomes" id="UP001224890">
    <property type="component" value="Unassembled WGS sequence"/>
</dbReference>
<comment type="caution">
    <text evidence="2">The sequence shown here is derived from an EMBL/GenBank/DDBJ whole genome shotgun (WGS) entry which is preliminary data.</text>
</comment>
<gene>
    <name evidence="2" type="ORF">BDP55DRAFT_32993</name>
</gene>
<dbReference type="GeneID" id="85451364"/>
<organism evidence="2 3">
    <name type="scientific">Colletotrichum godetiae</name>
    <dbReference type="NCBI Taxonomy" id="1209918"/>
    <lineage>
        <taxon>Eukaryota</taxon>
        <taxon>Fungi</taxon>
        <taxon>Dikarya</taxon>
        <taxon>Ascomycota</taxon>
        <taxon>Pezizomycotina</taxon>
        <taxon>Sordariomycetes</taxon>
        <taxon>Hypocreomycetidae</taxon>
        <taxon>Glomerellales</taxon>
        <taxon>Glomerellaceae</taxon>
        <taxon>Colletotrichum</taxon>
        <taxon>Colletotrichum acutatum species complex</taxon>
    </lineage>
</organism>
<feature type="region of interest" description="Disordered" evidence="1">
    <location>
        <begin position="52"/>
        <end position="89"/>
    </location>
</feature>
<keyword evidence="3" id="KW-1185">Reference proteome</keyword>
<accession>A0AAJ0EYQ1</accession>